<reference evidence="5" key="1">
    <citation type="submission" date="2022-09" db="EMBL/GenBank/DDBJ databases">
        <title>Winslowiella arboricola sp. nov., isolated from bleeding cankers on broadleaf hosts.</title>
        <authorList>
            <person name="Brady C."/>
            <person name="Kaur S."/>
            <person name="Crampton B."/>
            <person name="Maddock D."/>
            <person name="Arnold D."/>
            <person name="Denman S."/>
        </authorList>
    </citation>
    <scope>NUCLEOTIDE SEQUENCE</scope>
    <source>
        <strain evidence="5">BAC 15a-03b</strain>
    </source>
</reference>
<dbReference type="InterPro" id="IPR000182">
    <property type="entry name" value="GNAT_dom"/>
</dbReference>
<evidence type="ECO:0000313" key="6">
    <source>
        <dbReference type="Proteomes" id="UP001064262"/>
    </source>
</evidence>
<dbReference type="PROSITE" id="PS51186">
    <property type="entry name" value="GNAT"/>
    <property type="match status" value="1"/>
</dbReference>
<evidence type="ECO:0000256" key="2">
    <source>
        <dbReference type="ARBA" id="ARBA00023315"/>
    </source>
</evidence>
<dbReference type="PANTHER" id="PTHR43792">
    <property type="entry name" value="GNAT FAMILY, PUTATIVE (AFU_ORTHOLOGUE AFUA_3G00765)-RELATED-RELATED"/>
    <property type="match status" value="1"/>
</dbReference>
<dbReference type="InterPro" id="IPR016181">
    <property type="entry name" value="Acyl_CoA_acyltransferase"/>
</dbReference>
<keyword evidence="2" id="KW-0012">Acyltransferase</keyword>
<evidence type="ECO:0000256" key="1">
    <source>
        <dbReference type="ARBA" id="ARBA00022679"/>
    </source>
</evidence>
<dbReference type="SUPFAM" id="SSF55729">
    <property type="entry name" value="Acyl-CoA N-acyltransferases (Nat)"/>
    <property type="match status" value="1"/>
</dbReference>
<comment type="caution">
    <text evidence="5">The sequence shown here is derived from an EMBL/GenBank/DDBJ whole genome shotgun (WGS) entry which is preliminary data.</text>
</comment>
<dbReference type="GO" id="GO:0016747">
    <property type="term" value="F:acyltransferase activity, transferring groups other than amino-acyl groups"/>
    <property type="evidence" value="ECO:0007669"/>
    <property type="project" value="InterPro"/>
</dbReference>
<sequence>MNYTTVVIDTPRLILRPLTRDDSASWFAIMRDPQVMKYWGHKVWRQISQAEQGIVADMEAMASGEYLKLAITAKPDNQCIGMCIFFHHHQGSQRGAIGYCLASEAQGRGYMTEALQHFFAFLQQQMSLRRLEADVNPHNLASVRMLQRLGFQQEGMMRERWCVEGVTSDSLLFGLLLDKQQE</sequence>
<organism evidence="5 6">
    <name type="scientific">Winslowiella arboricola</name>
    <dbReference type="NCBI Taxonomy" id="2978220"/>
    <lineage>
        <taxon>Bacteria</taxon>
        <taxon>Pseudomonadati</taxon>
        <taxon>Pseudomonadota</taxon>
        <taxon>Gammaproteobacteria</taxon>
        <taxon>Enterobacterales</taxon>
        <taxon>Erwiniaceae</taxon>
        <taxon>Winslowiella</taxon>
    </lineage>
</organism>
<dbReference type="Proteomes" id="UP001064262">
    <property type="component" value="Unassembled WGS sequence"/>
</dbReference>
<evidence type="ECO:0000259" key="4">
    <source>
        <dbReference type="PROSITE" id="PS51186"/>
    </source>
</evidence>
<dbReference type="EMBL" id="JAODIM010000041">
    <property type="protein sequence ID" value="MCU5778378.1"/>
    <property type="molecule type" value="Genomic_DNA"/>
</dbReference>
<evidence type="ECO:0000256" key="3">
    <source>
        <dbReference type="ARBA" id="ARBA00038502"/>
    </source>
</evidence>
<dbReference type="Gene3D" id="3.40.630.30">
    <property type="match status" value="1"/>
</dbReference>
<feature type="domain" description="N-acetyltransferase" evidence="4">
    <location>
        <begin position="13"/>
        <end position="178"/>
    </location>
</feature>
<accession>A0A9J6PLX2</accession>
<keyword evidence="6" id="KW-1185">Reference proteome</keyword>
<gene>
    <name evidence="5" type="ORF">N5923_12845</name>
</gene>
<proteinExistence type="inferred from homology"/>
<comment type="similarity">
    <text evidence="3">Belongs to the acetyltransferase family. RimJ subfamily.</text>
</comment>
<keyword evidence="1" id="KW-0808">Transferase</keyword>
<evidence type="ECO:0000313" key="5">
    <source>
        <dbReference type="EMBL" id="MCU5778378.1"/>
    </source>
</evidence>
<name>A0A9J6PLX2_9GAMM</name>
<dbReference type="RefSeq" id="WP_267143036.1">
    <property type="nucleotide sequence ID" value="NZ_JAODIL010000074.1"/>
</dbReference>
<protein>
    <submittedName>
        <fullName evidence="5">GNAT family N-acetyltransferase</fullName>
    </submittedName>
</protein>
<dbReference type="Pfam" id="PF13302">
    <property type="entry name" value="Acetyltransf_3"/>
    <property type="match status" value="1"/>
</dbReference>
<dbReference type="PANTHER" id="PTHR43792:SF8">
    <property type="entry name" value="[RIBOSOMAL PROTEIN US5]-ALANINE N-ACETYLTRANSFERASE"/>
    <property type="match status" value="1"/>
</dbReference>
<dbReference type="InterPro" id="IPR051531">
    <property type="entry name" value="N-acetyltransferase"/>
</dbReference>
<dbReference type="AlphaFoldDB" id="A0A9J6PLX2"/>